<dbReference type="OrthoDB" id="9792240at2"/>
<dbReference type="EMBL" id="APJX01000001">
    <property type="protein sequence ID" value="EMS81025.1"/>
    <property type="molecule type" value="Genomic_DNA"/>
</dbReference>
<dbReference type="AlphaFoldDB" id="S0G275"/>
<evidence type="ECO:0000313" key="2">
    <source>
        <dbReference type="EMBL" id="EMS81025.1"/>
    </source>
</evidence>
<proteinExistence type="predicted"/>
<name>S0G275_9BACT</name>
<keyword evidence="2" id="KW-0723">Serine/threonine-protein kinase</keyword>
<dbReference type="Proteomes" id="UP000014216">
    <property type="component" value="Unassembled WGS sequence"/>
</dbReference>
<feature type="domain" description="Histidine kinase/HSP90-like ATPase" evidence="1">
    <location>
        <begin position="12"/>
        <end position="136"/>
    </location>
</feature>
<dbReference type="Pfam" id="PF13581">
    <property type="entry name" value="HATPase_c_2"/>
    <property type="match status" value="1"/>
</dbReference>
<dbReference type="InterPro" id="IPR036890">
    <property type="entry name" value="HATPase_C_sf"/>
</dbReference>
<dbReference type="InterPro" id="IPR003594">
    <property type="entry name" value="HATPase_dom"/>
</dbReference>
<gene>
    <name evidence="2" type="ORF">Dpo_1c01560</name>
</gene>
<dbReference type="Gene3D" id="3.30.565.10">
    <property type="entry name" value="Histidine kinase-like ATPase, C-terminal domain"/>
    <property type="match status" value="1"/>
</dbReference>
<evidence type="ECO:0000259" key="1">
    <source>
        <dbReference type="Pfam" id="PF13581"/>
    </source>
</evidence>
<comment type="caution">
    <text evidence="2">The sequence shown here is derived from an EMBL/GenBank/DDBJ whole genome shotgun (WGS) entry which is preliminary data.</text>
</comment>
<dbReference type="CDD" id="cd16936">
    <property type="entry name" value="HATPase_RsbW-like"/>
    <property type="match status" value="1"/>
</dbReference>
<dbReference type="GO" id="GO:0004674">
    <property type="term" value="F:protein serine/threonine kinase activity"/>
    <property type="evidence" value="ECO:0007669"/>
    <property type="project" value="UniProtKB-KW"/>
</dbReference>
<organism evidence="2 3">
    <name type="scientific">Desulfotignum phosphitoxidans DSM 13687</name>
    <dbReference type="NCBI Taxonomy" id="1286635"/>
    <lineage>
        <taxon>Bacteria</taxon>
        <taxon>Pseudomonadati</taxon>
        <taxon>Thermodesulfobacteriota</taxon>
        <taxon>Desulfobacteria</taxon>
        <taxon>Desulfobacterales</taxon>
        <taxon>Desulfobacteraceae</taxon>
        <taxon>Desulfotignum</taxon>
    </lineage>
</organism>
<accession>S0G275</accession>
<evidence type="ECO:0000313" key="3">
    <source>
        <dbReference type="Proteomes" id="UP000014216"/>
    </source>
</evidence>
<dbReference type="RefSeq" id="WP_006963654.1">
    <property type="nucleotide sequence ID" value="NZ_APJX01000001.1"/>
</dbReference>
<keyword evidence="2" id="KW-0808">Transferase</keyword>
<protein>
    <submittedName>
        <fullName evidence="2">Putative anti-sigma regulatory factor, serine/threonine protein kinase</fullName>
    </submittedName>
</protein>
<keyword evidence="2" id="KW-0418">Kinase</keyword>
<reference evidence="2 3" key="1">
    <citation type="journal article" date="2013" name="Genome Announc.">
        <title>Draft Genome Sequence of Desulfotignum phosphitoxidans DSM 13687 Strain FiPS-3.</title>
        <authorList>
            <person name="Poehlein A."/>
            <person name="Daniel R."/>
            <person name="Simeonova D.D."/>
        </authorList>
    </citation>
    <scope>NUCLEOTIDE SEQUENCE [LARGE SCALE GENOMIC DNA]</scope>
    <source>
        <strain evidence="2 3">DSM 13687</strain>
    </source>
</reference>
<keyword evidence="3" id="KW-1185">Reference proteome</keyword>
<sequence length="140" mass="15954">MAQTEKILTRKALLKNLDSFQEFITDCARQYLLPEDRILKLQLASEEALMNIFSYAYPDDAPGDVTVRCFHQKAGELLISFEDSGEAFDVLCVDDPDTTLSLEDRDVGGLGIFFMKQMTDAVWYARKENKNILTFRLSLS</sequence>
<dbReference type="SUPFAM" id="SSF55874">
    <property type="entry name" value="ATPase domain of HSP90 chaperone/DNA topoisomerase II/histidine kinase"/>
    <property type="match status" value="1"/>
</dbReference>